<dbReference type="EMBL" id="AP012342">
    <property type="protein sequence ID" value="BAM07903.1"/>
    <property type="molecule type" value="Genomic_DNA"/>
</dbReference>
<proteinExistence type="predicted"/>
<dbReference type="OrthoDB" id="2375382at2"/>
<protein>
    <submittedName>
        <fullName evidence="1">Uncharacterized protein</fullName>
    </submittedName>
</protein>
<dbReference type="PATRIC" id="fig|1162668.3.peg.2643"/>
<dbReference type="RefSeq" id="WP_014450386.1">
    <property type="nucleotide sequence ID" value="NC_017094.1"/>
</dbReference>
<reference evidence="2" key="2">
    <citation type="submission" date="2012-03" db="EMBL/GenBank/DDBJ databases">
        <title>The complete genome sequence of the pioneer microbe on fresh volcanic deposit, Leptospirillum ferrooxidans strain C2-3.</title>
        <authorList>
            <person name="Fujimura R."/>
            <person name="Sato Y."/>
            <person name="Nishizawa T."/>
            <person name="Nanba K."/>
            <person name="Oshima K."/>
            <person name="Hattori M."/>
            <person name="Kamijo T."/>
            <person name="Ohta H."/>
        </authorList>
    </citation>
    <scope>NUCLEOTIDE SEQUENCE [LARGE SCALE GENOMIC DNA]</scope>
    <source>
        <strain evidence="2">C2-3</strain>
    </source>
</reference>
<organism evidence="1 2">
    <name type="scientific">Leptospirillum ferrooxidans (strain C2-3)</name>
    <dbReference type="NCBI Taxonomy" id="1162668"/>
    <lineage>
        <taxon>Bacteria</taxon>
        <taxon>Pseudomonadati</taxon>
        <taxon>Nitrospirota</taxon>
        <taxon>Nitrospiria</taxon>
        <taxon>Nitrospirales</taxon>
        <taxon>Nitrospiraceae</taxon>
        <taxon>Leptospirillum</taxon>
    </lineage>
</organism>
<dbReference type="Proteomes" id="UP000007382">
    <property type="component" value="Chromosome"/>
</dbReference>
<reference evidence="1 2" key="1">
    <citation type="journal article" date="2012" name="J. Bacteriol.">
        <title>Complete Genome Sequence of Leptospirillum ferrooxidans Strain C2-3, Isolated from a Fresh Volcanic Ash Deposit on the Island of Miyake, Japan.</title>
        <authorList>
            <person name="Fujimura R."/>
            <person name="Sato Y."/>
            <person name="Nishizawa T."/>
            <person name="Oshima K."/>
            <person name="Kim S.-W."/>
            <person name="Hattori M."/>
            <person name="Kamijo T."/>
            <person name="Ohta H."/>
        </authorList>
    </citation>
    <scope>NUCLEOTIDE SEQUENCE [LARGE SCALE GENOMIC DNA]</scope>
    <source>
        <strain evidence="1 2">C2-3</strain>
    </source>
</reference>
<sequence>MNAHNSIGNYPNAGWRTIAIISPETRTHLGIRHNRFLYVHTPKAVAYSIWCNPIFEDEPTFLQHIRIASLVELKERILKDVQ</sequence>
<gene>
    <name evidence="1" type="ordered locus">LFE_2230</name>
</gene>
<evidence type="ECO:0000313" key="1">
    <source>
        <dbReference type="EMBL" id="BAM07903.1"/>
    </source>
</evidence>
<evidence type="ECO:0000313" key="2">
    <source>
        <dbReference type="Proteomes" id="UP000007382"/>
    </source>
</evidence>
<accession>I0IRK4</accession>
<keyword evidence="2" id="KW-1185">Reference proteome</keyword>
<name>I0IRK4_LEPFC</name>
<dbReference type="AlphaFoldDB" id="I0IRK4"/>
<dbReference type="KEGG" id="lfc:LFE_2230"/>
<dbReference type="HOGENOM" id="CLU_2554120_0_0_0"/>